<reference evidence="1" key="1">
    <citation type="submission" date="2021-05" db="EMBL/GenBank/DDBJ databases">
        <authorList>
            <person name="Alioto T."/>
            <person name="Alioto T."/>
            <person name="Gomez Garrido J."/>
        </authorList>
    </citation>
    <scope>NUCLEOTIDE SEQUENCE</scope>
</reference>
<dbReference type="EMBL" id="HBUF01063001">
    <property type="protein sequence ID" value="CAG6626598.1"/>
    <property type="molecule type" value="Transcribed_RNA"/>
</dbReference>
<dbReference type="EMBL" id="HBUF01615547">
    <property type="protein sequence ID" value="CAG6779804.1"/>
    <property type="molecule type" value="Transcribed_RNA"/>
</dbReference>
<protein>
    <submittedName>
        <fullName evidence="1">Uncharacterized protein</fullName>
    </submittedName>
</protein>
<dbReference type="EMBL" id="HBUF01063002">
    <property type="protein sequence ID" value="CAG6626601.1"/>
    <property type="molecule type" value="Transcribed_RNA"/>
</dbReference>
<dbReference type="EMBL" id="HBUF01210111">
    <property type="protein sequence ID" value="CAG6665290.1"/>
    <property type="molecule type" value="Transcribed_RNA"/>
</dbReference>
<dbReference type="AlphaFoldDB" id="A0A8D8S8R0"/>
<dbReference type="EMBL" id="HBUF01615545">
    <property type="protein sequence ID" value="CAG6779792.1"/>
    <property type="molecule type" value="Transcribed_RNA"/>
</dbReference>
<dbReference type="EMBL" id="HBUF01398880">
    <property type="protein sequence ID" value="CAG6736313.1"/>
    <property type="molecule type" value="Transcribed_RNA"/>
</dbReference>
<dbReference type="EMBL" id="HBUF01210110">
    <property type="protein sequence ID" value="CAG6665288.1"/>
    <property type="molecule type" value="Transcribed_RNA"/>
</dbReference>
<accession>A0A8D8S8R0</accession>
<proteinExistence type="predicted"/>
<sequence length="102" mass="12462">MKVCQKKRKPLLKTRKKMRKMNLVAKQLKLVFVQMSNPLTNLDLETVKFLKRVRMNKWRRIHRQKIKMTVLNVLIQMYKLKILLKQINKMKWTTVKILTKNN</sequence>
<name>A0A8D8S8R0_9HEMI</name>
<dbReference type="EMBL" id="HBUF01615546">
    <property type="protein sequence ID" value="CAG6779798.1"/>
    <property type="molecule type" value="Transcribed_RNA"/>
</dbReference>
<organism evidence="1">
    <name type="scientific">Cacopsylla melanoneura</name>
    <dbReference type="NCBI Taxonomy" id="428564"/>
    <lineage>
        <taxon>Eukaryota</taxon>
        <taxon>Metazoa</taxon>
        <taxon>Ecdysozoa</taxon>
        <taxon>Arthropoda</taxon>
        <taxon>Hexapoda</taxon>
        <taxon>Insecta</taxon>
        <taxon>Pterygota</taxon>
        <taxon>Neoptera</taxon>
        <taxon>Paraneoptera</taxon>
        <taxon>Hemiptera</taxon>
        <taxon>Sternorrhyncha</taxon>
        <taxon>Psylloidea</taxon>
        <taxon>Psyllidae</taxon>
        <taxon>Psyllinae</taxon>
        <taxon>Cacopsylla</taxon>
    </lineage>
</organism>
<evidence type="ECO:0000313" key="1">
    <source>
        <dbReference type="EMBL" id="CAG6665290.1"/>
    </source>
</evidence>